<dbReference type="InterPro" id="IPR002625">
    <property type="entry name" value="Smr_dom"/>
</dbReference>
<proteinExistence type="predicted"/>
<dbReference type="Pfam" id="PF01713">
    <property type="entry name" value="Smr"/>
    <property type="match status" value="1"/>
</dbReference>
<dbReference type="PANTHER" id="PTHR35562:SF2">
    <property type="entry name" value="DNA ENDONUCLEASE SMRA-RELATED"/>
    <property type="match status" value="1"/>
</dbReference>
<accession>A0A1T4VLI5</accession>
<feature type="region of interest" description="Disordered" evidence="1">
    <location>
        <begin position="1"/>
        <end position="46"/>
    </location>
</feature>
<gene>
    <name evidence="3" type="ORF">SAMN02745702_00544</name>
</gene>
<dbReference type="Gene3D" id="3.30.1370.110">
    <property type="match status" value="1"/>
</dbReference>
<dbReference type="RefSeq" id="WP_078683836.1">
    <property type="nucleotide sequence ID" value="NZ_FUYA01000001.1"/>
</dbReference>
<protein>
    <submittedName>
        <fullName evidence="3">DNA-nicking endonuclease, Smr domain</fullName>
    </submittedName>
</protein>
<dbReference type="AlphaFoldDB" id="A0A1T4VLI5"/>
<dbReference type="SMART" id="SM00463">
    <property type="entry name" value="SMR"/>
    <property type="match status" value="1"/>
</dbReference>
<keyword evidence="3" id="KW-0255">Endonuclease</keyword>
<name>A0A1T4VLI5_9BACT</name>
<dbReference type="PROSITE" id="PS50828">
    <property type="entry name" value="SMR"/>
    <property type="match status" value="1"/>
</dbReference>
<dbReference type="OrthoDB" id="9808881at2"/>
<evidence type="ECO:0000313" key="4">
    <source>
        <dbReference type="Proteomes" id="UP000189733"/>
    </source>
</evidence>
<evidence type="ECO:0000259" key="2">
    <source>
        <dbReference type="PROSITE" id="PS50828"/>
    </source>
</evidence>
<organism evidence="3 4">
    <name type="scientific">Desulfobaculum bizertense DSM 18034</name>
    <dbReference type="NCBI Taxonomy" id="1121442"/>
    <lineage>
        <taxon>Bacteria</taxon>
        <taxon>Pseudomonadati</taxon>
        <taxon>Thermodesulfobacteriota</taxon>
        <taxon>Desulfovibrionia</taxon>
        <taxon>Desulfovibrionales</taxon>
        <taxon>Desulfovibrionaceae</taxon>
        <taxon>Desulfobaculum</taxon>
    </lineage>
</organism>
<dbReference type="STRING" id="1121442.SAMN02745702_00544"/>
<feature type="compositionally biased region" description="Polar residues" evidence="1">
    <location>
        <begin position="96"/>
        <end position="108"/>
    </location>
</feature>
<reference evidence="3 4" key="1">
    <citation type="submission" date="2017-02" db="EMBL/GenBank/DDBJ databases">
        <authorList>
            <person name="Peterson S.W."/>
        </authorList>
    </citation>
    <scope>NUCLEOTIDE SEQUENCE [LARGE SCALE GENOMIC DNA]</scope>
    <source>
        <strain evidence="3 4">DSM 18034</strain>
    </source>
</reference>
<dbReference type="InterPro" id="IPR036063">
    <property type="entry name" value="Smr_dom_sf"/>
</dbReference>
<dbReference type="GO" id="GO:0004519">
    <property type="term" value="F:endonuclease activity"/>
    <property type="evidence" value="ECO:0007669"/>
    <property type="project" value="UniProtKB-KW"/>
</dbReference>
<feature type="domain" description="Smr" evidence="2">
    <location>
        <begin position="198"/>
        <end position="282"/>
    </location>
</feature>
<keyword evidence="3" id="KW-0378">Hydrolase</keyword>
<evidence type="ECO:0000256" key="1">
    <source>
        <dbReference type="SAM" id="MobiDB-lite"/>
    </source>
</evidence>
<sequence length="302" mass="33632">MSKKEFTSFSALSKAKLDLPDADKPKKKEKKKPIPVAKPELGNDESALFMRAMSGAQKIEKTTHHKAQKVRKPIPVKAQAKKPEQKKAEPPKAISHRTQPMTQKTKQAPASEEDMFLKAMGGVSRIDGSGRDVAPKVSPEKTLDLAQAEQNTLRELALGDIHFEHENTPNFQYGRVKGLDPKIFNKLKAGSMPLDDRLDLHGMFADEAIHATVDFIHRSYKLGKRSLLLVTGQGHNSPQGRSVVREEVFSILMHEPLYGVVLAFVTAQPKDGGSGALYVHLRKYRKSMDKLLKWDASLPEID</sequence>
<dbReference type="PANTHER" id="PTHR35562">
    <property type="entry name" value="DNA ENDONUCLEASE SMRA-RELATED"/>
    <property type="match status" value="1"/>
</dbReference>
<feature type="region of interest" description="Disordered" evidence="1">
    <location>
        <begin position="77"/>
        <end position="110"/>
    </location>
</feature>
<feature type="compositionally biased region" description="Basic and acidic residues" evidence="1">
    <location>
        <begin position="15"/>
        <end position="26"/>
    </location>
</feature>
<keyword evidence="4" id="KW-1185">Reference proteome</keyword>
<feature type="compositionally biased region" description="Basic and acidic residues" evidence="1">
    <location>
        <begin position="81"/>
        <end position="90"/>
    </location>
</feature>
<dbReference type="SUPFAM" id="SSF160443">
    <property type="entry name" value="SMR domain-like"/>
    <property type="match status" value="1"/>
</dbReference>
<dbReference type="Proteomes" id="UP000189733">
    <property type="component" value="Unassembled WGS sequence"/>
</dbReference>
<dbReference type="EMBL" id="FUYA01000001">
    <property type="protein sequence ID" value="SKA65441.1"/>
    <property type="molecule type" value="Genomic_DNA"/>
</dbReference>
<keyword evidence="3" id="KW-0540">Nuclease</keyword>
<evidence type="ECO:0000313" key="3">
    <source>
        <dbReference type="EMBL" id="SKA65441.1"/>
    </source>
</evidence>